<sequence>MGPGGSAEPAGRGRPSADSCEGGARERGRGPSRGEAAAGRWRQRTRRRGQGRRDRHALPSPPPRRGRTLGSARDEVQIRTCAQTCARALAPARRSRRLVEAHAARSRTAPWPEVRAPGEGGKAAAGLLKAQRVARGGRDLVASGVGGDVQIASLGKRGRVKTPFLESVATGTSPGGENIIQTFNTLVLRGSSTTLSDYSRQTTEWETGRREVARANTQKQKDQPSGCFTVAAVEGEDQRPNKETKQTEGPNKADNKRTAKTGIKGHPNKESGPLPKMGDPGQGGLTTSNHSHQEETIEQKRFFAGAFLLSVKRCQNRRDSCITPILLLTPFLTHSADFPGWSYCQREIEEKRKLISILKSPLGQHHNTIRVRQLLCPDPFCEVCNNATAEVNRLLFLEDLEDDTPFVSSMASTASVTESSFTVSSAFSEVPLGDLIPAPPPEPSPRPPSLAECLSPSPPGHHLPPEPFPPLDSKFPASHSPPQPLAFPSLPPQDTQMTDPVLQPEATLSLHTIFSLDPTLSQDINPLPNLSQTMNPTDSLASHHAPPTLSVSPPPDCALTVTQSKSVSILLKPIPESSSPNSPGWLSTCGPTIKGTDHSSLSISEFSRWQAHAKDLFPSTLPPCDFHQEFLALHSSEASFERDPAANLIEPGNLSFLSPDIRALLERQVQKRSDFLMRKERDKESGSFPKEFGADDQLNSSGKMLESIADKHDSAVSLPFWSGKGKPKELHVQQQPSYPKTLEDHLEQKRIQLFWGLPSLHSESFTSAVHGSGDSSSIFIFNTISNASTDHEPPVPPHSLPLSLPEIEPQPLPQPLPQSQPLPLSQDQPQAHLQCPLPILPSGPRPQIRICGVCFHRPQNEPESLSTSEIQHLEWNVLQKQQESLWGLPSVLQRSQEDFCPSAPNSTCCRASQAHGSVSILPAEFPLSDELRKKLDHHLRKRLIQHRWGLPRRIHESLSLMMPPTNFAETSELESSHGLSLISVNKKLNVGLSQPESFHERGSELLQLEKDVGKDQQHSPENGSKAHLLSDTETSSHKDLGYDSEKDLSSHMPSLSGKNSGASAGNLDQKQLQNVLKVHLSKKFEEISEGRLPGTVHSSRHAIKQTLLLSDKSHTQIKKRSLPPSLGGDHSLNTFQELSFIDSRAQQMLEAHIKRFRMRMLWGLPRRVLESIEIFKLKDAASQSLSRSHFPSSTNLISEVDSKSGGFKPLRGSSKSLRGEKVGTTISAPVLGRPLPATSPVGREGPGTLGQSPSGINQELAEDVQRSKGARQTLQPVTHGITRKASQRQTRLYDRHPPKLPARQAEVGHVPKDNRVSSSDRAEMRQGKKMEKKSEPLSVPNVSREIFRAKELNALQSKTGNILTTSKPGSSQMINANEKEVEITVTTESPLPKTSVPRDPTSSDLKEQLLRELKSKLEKREQSQAQGQPTDRPLASESLTDKASLTHTQGVSSGDTCASQVLHVHLEDRGISLEQRQESWVPKHVLRRCHDENFPPAAERVSPTRPKAEERGGGDAGLGTSQRRRKSLPTQDMPLEETLGSKSSQIPSQKGQPPPESLFRKKMNHFLQWLHPGIEGKRQENSQGKGSPISSAQSRGLITRRAAVTGTTTAQKTMTDAGKFPEEKLGRRHVIDTTCPQGPLPSPRKSGKTQQKAEAQGRAEPVQGHPSNYRVPSCKATNTKSCRQEALTGSQSYPISVRRSRDEDRHPLKTVKDPQWGQKPPSSVPPRELVPHPNPTCRHQAGQGPPVALTSDEGTVFRDLSLLFQQKMLLQHFQTGKFPTPK</sequence>
<dbReference type="InterPro" id="IPR039509">
    <property type="entry name" value="SPATA31"/>
</dbReference>
<keyword evidence="4" id="KW-0472">Membrane</keyword>
<feature type="compositionally biased region" description="Polar residues" evidence="6">
    <location>
        <begin position="1051"/>
        <end position="1065"/>
    </location>
</feature>
<feature type="compositionally biased region" description="Basic and acidic residues" evidence="6">
    <location>
        <begin position="1619"/>
        <end position="1631"/>
    </location>
</feature>
<accession>A0ABM1DEE5</accession>
<feature type="domain" description="SPATA31-like" evidence="8">
    <location>
        <begin position="336"/>
        <end position="415"/>
    </location>
</feature>
<feature type="compositionally biased region" description="Basic and acidic residues" evidence="6">
    <location>
        <begin position="1309"/>
        <end position="1335"/>
    </location>
</feature>
<dbReference type="RefSeq" id="XP_014650176.1">
    <property type="nucleotide sequence ID" value="XM_014794690.1"/>
</dbReference>
<keyword evidence="9" id="KW-1185">Reference proteome</keyword>
<feature type="region of interest" description="Disordered" evidence="6">
    <location>
        <begin position="1188"/>
        <end position="1339"/>
    </location>
</feature>
<feature type="compositionally biased region" description="Polar residues" evidence="6">
    <location>
        <begin position="1675"/>
        <end position="1694"/>
    </location>
</feature>
<reference evidence="10" key="1">
    <citation type="submission" date="2025-08" db="UniProtKB">
        <authorList>
            <consortium name="RefSeq"/>
        </authorList>
    </citation>
    <scope>IDENTIFICATION</scope>
</reference>
<feature type="compositionally biased region" description="Low complexity" evidence="6">
    <location>
        <begin position="1599"/>
        <end position="1610"/>
    </location>
</feature>
<dbReference type="Pfam" id="PF14650">
    <property type="entry name" value="FAM75"/>
    <property type="match status" value="1"/>
</dbReference>
<dbReference type="GeneID" id="101392209"/>
<feature type="region of interest" description="Disordered" evidence="6">
    <location>
        <begin position="1576"/>
        <end position="1729"/>
    </location>
</feature>
<feature type="domain" description="SPATA31" evidence="7">
    <location>
        <begin position="734"/>
        <end position="1100"/>
    </location>
</feature>
<evidence type="ECO:0000259" key="7">
    <source>
        <dbReference type="Pfam" id="PF14650"/>
    </source>
</evidence>
<dbReference type="InterPro" id="IPR027970">
    <property type="entry name" value="SPATA31-like"/>
</dbReference>
<feature type="region of interest" description="Disordered" evidence="6">
    <location>
        <begin position="433"/>
        <end position="499"/>
    </location>
</feature>
<evidence type="ECO:0000256" key="1">
    <source>
        <dbReference type="ARBA" id="ARBA00004167"/>
    </source>
</evidence>
<keyword evidence="3" id="KW-1133">Transmembrane helix</keyword>
<feature type="region of interest" description="Disordered" evidence="6">
    <location>
        <begin position="1011"/>
        <end position="1065"/>
    </location>
</feature>
<evidence type="ECO:0000313" key="10">
    <source>
        <dbReference type="RefSeq" id="XP_014650176.1"/>
    </source>
</evidence>
<protein>
    <submittedName>
        <fullName evidence="10">Spermatogenesis-associated protein 31D1</fullName>
    </submittedName>
</protein>
<dbReference type="Proteomes" id="UP000694910">
    <property type="component" value="Unplaced"/>
</dbReference>
<feature type="region of interest" description="Disordered" evidence="6">
    <location>
        <begin position="1491"/>
        <end position="1558"/>
    </location>
</feature>
<feature type="region of interest" description="Disordered" evidence="6">
    <location>
        <begin position="788"/>
        <end position="828"/>
    </location>
</feature>
<feature type="compositionally biased region" description="Pro residues" evidence="6">
    <location>
        <begin position="456"/>
        <end position="470"/>
    </location>
</feature>
<feature type="compositionally biased region" description="Polar residues" evidence="6">
    <location>
        <begin position="1540"/>
        <end position="1551"/>
    </location>
</feature>
<proteinExistence type="inferred from homology"/>
<feature type="region of interest" description="Disordered" evidence="6">
    <location>
        <begin position="1"/>
        <end position="75"/>
    </location>
</feature>
<name>A0ABM1DEE5_CERSS</name>
<organism evidence="9 10">
    <name type="scientific">Ceratotherium simum simum</name>
    <name type="common">Southern white rhinoceros</name>
    <dbReference type="NCBI Taxonomy" id="73337"/>
    <lineage>
        <taxon>Eukaryota</taxon>
        <taxon>Metazoa</taxon>
        <taxon>Chordata</taxon>
        <taxon>Craniata</taxon>
        <taxon>Vertebrata</taxon>
        <taxon>Euteleostomi</taxon>
        <taxon>Mammalia</taxon>
        <taxon>Eutheria</taxon>
        <taxon>Laurasiatheria</taxon>
        <taxon>Perissodactyla</taxon>
        <taxon>Rhinocerotidae</taxon>
        <taxon>Ceratotherium</taxon>
    </lineage>
</organism>
<feature type="compositionally biased region" description="Polar residues" evidence="6">
    <location>
        <begin position="1188"/>
        <end position="1197"/>
    </location>
</feature>
<keyword evidence="2" id="KW-0812">Transmembrane</keyword>
<evidence type="ECO:0000256" key="5">
    <source>
        <dbReference type="ARBA" id="ARBA00035009"/>
    </source>
</evidence>
<feature type="compositionally biased region" description="Basic residues" evidence="6">
    <location>
        <begin position="41"/>
        <end position="55"/>
    </location>
</feature>
<feature type="compositionally biased region" description="Pro residues" evidence="6">
    <location>
        <begin position="479"/>
        <end position="491"/>
    </location>
</feature>
<feature type="region of interest" description="Disordered" evidence="6">
    <location>
        <begin position="678"/>
        <end position="697"/>
    </location>
</feature>
<dbReference type="PANTHER" id="PTHR21859:SF12">
    <property type="entry name" value="SPERMATOGENESIS-ASSOCIATED PROTEIN 31D1"/>
    <property type="match status" value="1"/>
</dbReference>
<feature type="compositionally biased region" description="Polar residues" evidence="6">
    <location>
        <begin position="1581"/>
        <end position="1596"/>
    </location>
</feature>
<comment type="subcellular location">
    <subcellularLocation>
        <location evidence="1">Membrane</location>
        <topology evidence="1">Single-pass membrane protein</topology>
    </subcellularLocation>
</comment>
<evidence type="ECO:0000256" key="3">
    <source>
        <dbReference type="ARBA" id="ARBA00022989"/>
    </source>
</evidence>
<evidence type="ECO:0000256" key="2">
    <source>
        <dbReference type="ARBA" id="ARBA00022692"/>
    </source>
</evidence>
<dbReference type="Pfam" id="PF15371">
    <property type="entry name" value="DUF4599"/>
    <property type="match status" value="1"/>
</dbReference>
<feature type="region of interest" description="Disordered" evidence="6">
    <location>
        <begin position="198"/>
        <end position="291"/>
    </location>
</feature>
<feature type="compositionally biased region" description="Basic and acidic residues" evidence="6">
    <location>
        <begin position="236"/>
        <end position="257"/>
    </location>
</feature>
<feature type="compositionally biased region" description="Pro residues" evidence="6">
    <location>
        <begin position="437"/>
        <end position="448"/>
    </location>
</feature>
<evidence type="ECO:0000259" key="8">
    <source>
        <dbReference type="Pfam" id="PF15371"/>
    </source>
</evidence>
<gene>
    <name evidence="10" type="primary">LOC101392209</name>
</gene>
<evidence type="ECO:0000256" key="6">
    <source>
        <dbReference type="SAM" id="MobiDB-lite"/>
    </source>
</evidence>
<dbReference type="PANTHER" id="PTHR21859">
    <property type="entry name" value="ACROSOME-SPECIFIC PROTEIN"/>
    <property type="match status" value="1"/>
</dbReference>
<evidence type="ECO:0000313" key="9">
    <source>
        <dbReference type="Proteomes" id="UP000694910"/>
    </source>
</evidence>
<feature type="compositionally biased region" description="Basic and acidic residues" evidence="6">
    <location>
        <begin position="1028"/>
        <end position="1049"/>
    </location>
</feature>
<feature type="compositionally biased region" description="Pro residues" evidence="6">
    <location>
        <begin position="808"/>
        <end position="820"/>
    </location>
</feature>
<feature type="region of interest" description="Disordered" evidence="6">
    <location>
        <begin position="1385"/>
        <end position="1405"/>
    </location>
</feature>
<feature type="compositionally biased region" description="Basic and acidic residues" evidence="6">
    <location>
        <begin position="1699"/>
        <end position="1712"/>
    </location>
</feature>
<evidence type="ECO:0000256" key="4">
    <source>
        <dbReference type="ARBA" id="ARBA00023136"/>
    </source>
</evidence>
<comment type="similarity">
    <text evidence="5">Belongs to the SPATA31 family.</text>
</comment>